<evidence type="ECO:0000256" key="1">
    <source>
        <dbReference type="ARBA" id="ARBA00022603"/>
    </source>
</evidence>
<keyword evidence="1" id="KW-0489">Methyltransferase</keyword>
<dbReference type="KEGG" id="vde:111253948"/>
<organism evidence="5 6">
    <name type="scientific">Varroa destructor</name>
    <name type="common">Honeybee mite</name>
    <dbReference type="NCBI Taxonomy" id="109461"/>
    <lineage>
        <taxon>Eukaryota</taxon>
        <taxon>Metazoa</taxon>
        <taxon>Ecdysozoa</taxon>
        <taxon>Arthropoda</taxon>
        <taxon>Chelicerata</taxon>
        <taxon>Arachnida</taxon>
        <taxon>Acari</taxon>
        <taxon>Parasitiformes</taxon>
        <taxon>Mesostigmata</taxon>
        <taxon>Gamasina</taxon>
        <taxon>Dermanyssoidea</taxon>
        <taxon>Varroidae</taxon>
        <taxon>Varroa</taxon>
    </lineage>
</organism>
<evidence type="ECO:0000256" key="2">
    <source>
        <dbReference type="ARBA" id="ARBA00022679"/>
    </source>
</evidence>
<dbReference type="EnsemblMetazoa" id="XM_022814229">
    <property type="protein sequence ID" value="XP_022669964"/>
    <property type="gene ID" value="LOC111253948"/>
</dbReference>
<dbReference type="OMA" id="PAYFEWA"/>
<evidence type="ECO:0000256" key="3">
    <source>
        <dbReference type="ARBA" id="ARBA00022691"/>
    </source>
</evidence>
<reference evidence="5" key="1">
    <citation type="submission" date="2021-01" db="UniProtKB">
        <authorList>
            <consortium name="EnsemblMetazoa"/>
        </authorList>
    </citation>
    <scope>IDENTIFICATION</scope>
</reference>
<dbReference type="PANTHER" id="PTHR10509:SF93">
    <property type="entry name" value="CATECHOL O-METHYLTRANSFERASE DOMAIN-CONTAINING PROTEIN 1"/>
    <property type="match status" value="1"/>
</dbReference>
<dbReference type="GO" id="GO:0032259">
    <property type="term" value="P:methylation"/>
    <property type="evidence" value="ECO:0007669"/>
    <property type="project" value="UniProtKB-KW"/>
</dbReference>
<keyword evidence="6" id="KW-1185">Reference proteome</keyword>
<evidence type="ECO:0000313" key="5">
    <source>
        <dbReference type="EnsemblMetazoa" id="XP_022669964"/>
    </source>
</evidence>
<dbReference type="InterPro" id="IPR002935">
    <property type="entry name" value="SAM_O-MeTrfase"/>
</dbReference>
<sequence length="234" mass="25856">MADHYRVPATAVNGNKASGAITPREIACYIVETAVILHPSQKQLIETTATHPQGEMMGDITQLAWFKWLLRLMNARKVVDVGVFTGCSALAAALTIPPNGKVYALDVCEDFVNIGRPFFRQAGVDYKIEVRIAPAIQSLEDLLAELGGDSIDFVFLDAVKMEYREYYERALKLVRPGGVIAFDNMLQGGRVVKPTAKDSQANYIRELTMKLRDDPRIDFSLLPVGDGLALARKL</sequence>
<dbReference type="RefSeq" id="XP_022669964.1">
    <property type="nucleotide sequence ID" value="XM_022814229.1"/>
</dbReference>
<protein>
    <recommendedName>
        <fullName evidence="7">O-methyltransferase</fullName>
    </recommendedName>
</protein>
<dbReference type="AlphaFoldDB" id="A0A7M7KPG6"/>
<dbReference type="Pfam" id="PF01596">
    <property type="entry name" value="Methyltransf_3"/>
    <property type="match status" value="1"/>
</dbReference>
<dbReference type="CDD" id="cd02440">
    <property type="entry name" value="AdoMet_MTases"/>
    <property type="match status" value="1"/>
</dbReference>
<evidence type="ECO:0008006" key="7">
    <source>
        <dbReference type="Google" id="ProtNLM"/>
    </source>
</evidence>
<dbReference type="InParanoid" id="A0A7M7KPG6"/>
<comment type="similarity">
    <text evidence="4">Belongs to the class I-like SAM-binding methyltransferase superfamily. Cation-dependent O-methyltransferase family.</text>
</comment>
<name>A0A7M7KPG6_VARDE</name>
<dbReference type="PROSITE" id="PS51682">
    <property type="entry name" value="SAM_OMT_I"/>
    <property type="match status" value="1"/>
</dbReference>
<dbReference type="GO" id="GO:0008171">
    <property type="term" value="F:O-methyltransferase activity"/>
    <property type="evidence" value="ECO:0007669"/>
    <property type="project" value="InterPro"/>
</dbReference>
<dbReference type="GeneID" id="111253948"/>
<dbReference type="OrthoDB" id="10251242at2759"/>
<evidence type="ECO:0000256" key="4">
    <source>
        <dbReference type="ARBA" id="ARBA00023453"/>
    </source>
</evidence>
<dbReference type="SUPFAM" id="SSF53335">
    <property type="entry name" value="S-adenosyl-L-methionine-dependent methyltransferases"/>
    <property type="match status" value="1"/>
</dbReference>
<dbReference type="PANTHER" id="PTHR10509">
    <property type="entry name" value="O-METHYLTRANSFERASE-RELATED"/>
    <property type="match status" value="1"/>
</dbReference>
<dbReference type="Gene3D" id="3.40.50.150">
    <property type="entry name" value="Vaccinia Virus protein VP39"/>
    <property type="match status" value="1"/>
</dbReference>
<keyword evidence="3" id="KW-0949">S-adenosyl-L-methionine</keyword>
<dbReference type="InterPro" id="IPR050362">
    <property type="entry name" value="Cation-dep_OMT"/>
</dbReference>
<dbReference type="Proteomes" id="UP000594260">
    <property type="component" value="Unplaced"/>
</dbReference>
<dbReference type="InterPro" id="IPR029063">
    <property type="entry name" value="SAM-dependent_MTases_sf"/>
</dbReference>
<evidence type="ECO:0000313" key="6">
    <source>
        <dbReference type="Proteomes" id="UP000594260"/>
    </source>
</evidence>
<dbReference type="GO" id="GO:0008757">
    <property type="term" value="F:S-adenosylmethionine-dependent methyltransferase activity"/>
    <property type="evidence" value="ECO:0007669"/>
    <property type="project" value="TreeGrafter"/>
</dbReference>
<proteinExistence type="inferred from homology"/>
<accession>A0A7M7KPG6</accession>
<keyword evidence="2" id="KW-0808">Transferase</keyword>